<dbReference type="AlphaFoldDB" id="A0A9X1AK32"/>
<keyword evidence="1" id="KW-1133">Transmembrane helix</keyword>
<organism evidence="2 3">
    <name type="scientific">Sphingobium nicotianae</name>
    <dbReference type="NCBI Taxonomy" id="2782607"/>
    <lineage>
        <taxon>Bacteria</taxon>
        <taxon>Pseudomonadati</taxon>
        <taxon>Pseudomonadota</taxon>
        <taxon>Alphaproteobacteria</taxon>
        <taxon>Sphingomonadales</taxon>
        <taxon>Sphingomonadaceae</taxon>
        <taxon>Sphingobium</taxon>
    </lineage>
</organism>
<accession>A0A9X1AK32</accession>
<reference evidence="2" key="1">
    <citation type="submission" date="2021-05" db="EMBL/GenBank/DDBJ databases">
        <title>Genome of Sphingobium sp. strain.</title>
        <authorList>
            <person name="Fan R."/>
        </authorList>
    </citation>
    <scope>NUCLEOTIDE SEQUENCE</scope>
    <source>
        <strain evidence="2">H33</strain>
    </source>
</reference>
<name>A0A9X1AK32_9SPHN</name>
<feature type="transmembrane region" description="Helical" evidence="1">
    <location>
        <begin position="29"/>
        <end position="47"/>
    </location>
</feature>
<evidence type="ECO:0000313" key="3">
    <source>
        <dbReference type="Proteomes" id="UP001138757"/>
    </source>
</evidence>
<dbReference type="Proteomes" id="UP001138757">
    <property type="component" value="Unassembled WGS sequence"/>
</dbReference>
<sequence>MIWILLALVLVGSSLSLRRLPTTNLVKLILLWVAIFGIVFLVVRLATGMA</sequence>
<keyword evidence="1" id="KW-0472">Membrane</keyword>
<dbReference type="RefSeq" id="WP_214621399.1">
    <property type="nucleotide sequence ID" value="NZ_JAHGAW010000001.1"/>
</dbReference>
<protein>
    <submittedName>
        <fullName evidence="2">Uncharacterized protein</fullName>
    </submittedName>
</protein>
<evidence type="ECO:0000313" key="2">
    <source>
        <dbReference type="EMBL" id="MBT2185663.1"/>
    </source>
</evidence>
<keyword evidence="1" id="KW-0812">Transmembrane</keyword>
<comment type="caution">
    <text evidence="2">The sequence shown here is derived from an EMBL/GenBank/DDBJ whole genome shotgun (WGS) entry which is preliminary data.</text>
</comment>
<gene>
    <name evidence="2" type="ORF">KK488_01740</name>
</gene>
<keyword evidence="3" id="KW-1185">Reference proteome</keyword>
<evidence type="ECO:0000256" key="1">
    <source>
        <dbReference type="SAM" id="Phobius"/>
    </source>
</evidence>
<dbReference type="EMBL" id="JAHGAW010000001">
    <property type="protein sequence ID" value="MBT2185663.1"/>
    <property type="molecule type" value="Genomic_DNA"/>
</dbReference>
<proteinExistence type="predicted"/>